<organism evidence="2">
    <name type="scientific">Schizaphis graminum</name>
    <name type="common">Green bug aphid</name>
    <dbReference type="NCBI Taxonomy" id="13262"/>
    <lineage>
        <taxon>Eukaryota</taxon>
        <taxon>Metazoa</taxon>
        <taxon>Ecdysozoa</taxon>
        <taxon>Arthropoda</taxon>
        <taxon>Hexapoda</taxon>
        <taxon>Insecta</taxon>
        <taxon>Pterygota</taxon>
        <taxon>Neoptera</taxon>
        <taxon>Paraneoptera</taxon>
        <taxon>Hemiptera</taxon>
        <taxon>Sternorrhyncha</taxon>
        <taxon>Aphidomorpha</taxon>
        <taxon>Aphidoidea</taxon>
        <taxon>Aphididae</taxon>
        <taxon>Aphidini</taxon>
        <taxon>Schizaphis</taxon>
    </lineage>
</organism>
<protein>
    <submittedName>
        <fullName evidence="2">Uncharacterized protein</fullName>
    </submittedName>
</protein>
<evidence type="ECO:0000256" key="1">
    <source>
        <dbReference type="SAM" id="MobiDB-lite"/>
    </source>
</evidence>
<dbReference type="EMBL" id="GGMR01014216">
    <property type="protein sequence ID" value="MBY26835.1"/>
    <property type="molecule type" value="Transcribed_RNA"/>
</dbReference>
<name>A0A2S2PBQ2_SCHGA</name>
<evidence type="ECO:0000313" key="2">
    <source>
        <dbReference type="EMBL" id="MBY26835.1"/>
    </source>
</evidence>
<proteinExistence type="predicted"/>
<feature type="region of interest" description="Disordered" evidence="1">
    <location>
        <begin position="1"/>
        <end position="20"/>
    </location>
</feature>
<sequence>MGWSRGTGPPRTSKKKKTKNSYIFTNPDRIYLGTRGRCNFSREQNIYIKYSLKLANERGRTLKNPPPRVIKLFFVLYVLPLYKIPVLNKLININNCKKKDAWILYFKI</sequence>
<accession>A0A2S2PBQ2</accession>
<dbReference type="AlphaFoldDB" id="A0A2S2PBQ2"/>
<reference evidence="2" key="1">
    <citation type="submission" date="2018-04" db="EMBL/GenBank/DDBJ databases">
        <title>Transcriptome of Schizaphis graminum biotype I.</title>
        <authorList>
            <person name="Scully E.D."/>
            <person name="Geib S.M."/>
            <person name="Palmer N.A."/>
            <person name="Koch K."/>
            <person name="Bradshaw J."/>
            <person name="Heng-Moss T."/>
            <person name="Sarath G."/>
        </authorList>
    </citation>
    <scope>NUCLEOTIDE SEQUENCE</scope>
</reference>
<gene>
    <name evidence="2" type="ORF">g.161319</name>
</gene>